<dbReference type="AlphaFoldDB" id="W6RJV4"/>
<dbReference type="InterPro" id="IPR036388">
    <property type="entry name" value="WH-like_DNA-bd_sf"/>
</dbReference>
<dbReference type="RefSeq" id="WP_141652599.1">
    <property type="nucleotide sequence ID" value="NZ_ATTO01000064.1"/>
</dbReference>
<dbReference type="HOGENOM" id="CLU_2289408_0_0_5"/>
<keyword evidence="2" id="KW-1185">Reference proteome</keyword>
<gene>
    <name evidence="1" type="ORF">LPU83_pLPU83c_0023</name>
</gene>
<evidence type="ECO:0000313" key="2">
    <source>
        <dbReference type="Proteomes" id="UP000019443"/>
    </source>
</evidence>
<protein>
    <submittedName>
        <fullName evidence="1">Uncharacterized protein</fullName>
    </submittedName>
</protein>
<keyword evidence="1" id="KW-0614">Plasmid</keyword>
<reference evidence="1" key="1">
    <citation type="submission" date="2013-11" db="EMBL/GenBank/DDBJ databases">
        <title>Draft genome sequence of the broad-host-range Rhizobium sp. LPU83 strain, a member of the low-genetic diversity Oregon-like Rhizobium sp. group.</title>
        <authorList>
            <person name="Wibberg D."/>
            <person name="Puehler A."/>
            <person name="Schlueter A."/>
        </authorList>
    </citation>
    <scope>NUCLEOTIDE SEQUENCE [LARGE SCALE GENOMIC DNA]</scope>
    <source>
        <strain evidence="1">LPU83</strain>
        <plasmid evidence="1">pLPU83c</plasmid>
    </source>
</reference>
<dbReference type="KEGG" id="rhl:LPU83_pLPU83c_0023"/>
<dbReference type="EMBL" id="HG916854">
    <property type="protein sequence ID" value="CDM60585.1"/>
    <property type="molecule type" value="Genomic_DNA"/>
</dbReference>
<dbReference type="SUPFAM" id="SSF46785">
    <property type="entry name" value="Winged helix' DNA-binding domain"/>
    <property type="match status" value="1"/>
</dbReference>
<dbReference type="Proteomes" id="UP000019443">
    <property type="component" value="Plasmid pLPU83c"/>
</dbReference>
<dbReference type="PATRIC" id="fig|348824.6.peg.4710"/>
<geneLocation type="plasmid" evidence="1 2">
    <name>pLPU83c</name>
</geneLocation>
<name>W6RJV4_9HYPH</name>
<sequence length="101" mass="11094">MLLEYRLRLKSKSRIEVGRNLILMVSERATRGHTGMTKAIFFDREPIATDIAENPIANDLCFVLQRANRIISRGADSALRATGLTAEQTLLLAAIAEAGVP</sequence>
<accession>W6RJV4</accession>
<dbReference type="InterPro" id="IPR036390">
    <property type="entry name" value="WH_DNA-bd_sf"/>
</dbReference>
<evidence type="ECO:0000313" key="1">
    <source>
        <dbReference type="EMBL" id="CDM60585.1"/>
    </source>
</evidence>
<dbReference type="Gene3D" id="1.10.10.10">
    <property type="entry name" value="Winged helix-like DNA-binding domain superfamily/Winged helix DNA-binding domain"/>
    <property type="match status" value="1"/>
</dbReference>
<proteinExistence type="predicted"/>
<organism evidence="1 2">
    <name type="scientific">Rhizobium favelukesii</name>
    <dbReference type="NCBI Taxonomy" id="348824"/>
    <lineage>
        <taxon>Bacteria</taxon>
        <taxon>Pseudomonadati</taxon>
        <taxon>Pseudomonadota</taxon>
        <taxon>Alphaproteobacteria</taxon>
        <taxon>Hyphomicrobiales</taxon>
        <taxon>Rhizobiaceae</taxon>
        <taxon>Rhizobium/Agrobacterium group</taxon>
        <taxon>Rhizobium</taxon>
    </lineage>
</organism>